<feature type="region of interest" description="Disordered" evidence="1">
    <location>
        <begin position="69"/>
        <end position="123"/>
    </location>
</feature>
<dbReference type="EMBL" id="ML145253">
    <property type="protein sequence ID" value="TBU52390.1"/>
    <property type="molecule type" value="Genomic_DNA"/>
</dbReference>
<accession>A0A4Q9PC75</accession>
<protein>
    <submittedName>
        <fullName evidence="2">Uncharacterized protein</fullName>
    </submittedName>
</protein>
<gene>
    <name evidence="2" type="ORF">BD310DRAFT_981901</name>
</gene>
<evidence type="ECO:0000313" key="3">
    <source>
        <dbReference type="Proteomes" id="UP000292082"/>
    </source>
</evidence>
<keyword evidence="3" id="KW-1185">Reference proteome</keyword>
<organism evidence="2 3">
    <name type="scientific">Dichomitus squalens</name>
    <dbReference type="NCBI Taxonomy" id="114155"/>
    <lineage>
        <taxon>Eukaryota</taxon>
        <taxon>Fungi</taxon>
        <taxon>Dikarya</taxon>
        <taxon>Basidiomycota</taxon>
        <taxon>Agaricomycotina</taxon>
        <taxon>Agaricomycetes</taxon>
        <taxon>Polyporales</taxon>
        <taxon>Polyporaceae</taxon>
        <taxon>Dichomitus</taxon>
    </lineage>
</organism>
<name>A0A4Q9PC75_9APHY</name>
<dbReference type="STRING" id="114155.A0A4Q9PC75"/>
<reference evidence="2 3" key="1">
    <citation type="submission" date="2019-01" db="EMBL/GenBank/DDBJ databases">
        <title>Draft genome sequences of three monokaryotic isolates of the white-rot basidiomycete fungus Dichomitus squalens.</title>
        <authorList>
            <consortium name="DOE Joint Genome Institute"/>
            <person name="Lopez S.C."/>
            <person name="Andreopoulos B."/>
            <person name="Pangilinan J."/>
            <person name="Lipzen A."/>
            <person name="Riley R."/>
            <person name="Ahrendt S."/>
            <person name="Ng V."/>
            <person name="Barry K."/>
            <person name="Daum C."/>
            <person name="Grigoriev I.V."/>
            <person name="Hilden K.S."/>
            <person name="Makela M.R."/>
            <person name="de Vries R.P."/>
        </authorList>
    </citation>
    <scope>NUCLEOTIDE SEQUENCE [LARGE SCALE GENOMIC DNA]</scope>
    <source>
        <strain evidence="2 3">CBS 464.89</strain>
    </source>
</reference>
<feature type="compositionally biased region" description="Low complexity" evidence="1">
    <location>
        <begin position="153"/>
        <end position="164"/>
    </location>
</feature>
<feature type="region of interest" description="Disordered" evidence="1">
    <location>
        <begin position="141"/>
        <end position="176"/>
    </location>
</feature>
<evidence type="ECO:0000313" key="2">
    <source>
        <dbReference type="EMBL" id="TBU52390.1"/>
    </source>
</evidence>
<sequence>MRVRWIDVGGTSWDVIIALALKYSAPPSSLRDDIAPTPAGARRRPPPRSKADYCSQHLFNRILVHTLTSSSSSPSFSDDRAPENASSADTFTGIPRSESPAQIDDEEEDDLKHPPSSTSISVSPFADLAYETHISIDAGSDAAMRTHRSQSDTTQGTAATGRTRYPQRPQTSPRARTMLAKRVNSMPGLALYTAQDVRLARDGSQEAETET</sequence>
<dbReference type="Proteomes" id="UP000292082">
    <property type="component" value="Unassembled WGS sequence"/>
</dbReference>
<evidence type="ECO:0000256" key="1">
    <source>
        <dbReference type="SAM" id="MobiDB-lite"/>
    </source>
</evidence>
<dbReference type="AlphaFoldDB" id="A0A4Q9PC75"/>
<dbReference type="Gene3D" id="3.30.460.20">
    <property type="entry name" value="CorA soluble domain-like"/>
    <property type="match status" value="1"/>
</dbReference>
<proteinExistence type="predicted"/>
<feature type="region of interest" description="Disordered" evidence="1">
    <location>
        <begin position="28"/>
        <end position="51"/>
    </location>
</feature>